<comment type="caution">
    <text evidence="2">The sequence shown here is derived from an EMBL/GenBank/DDBJ whole genome shotgun (WGS) entry which is preliminary data.</text>
</comment>
<gene>
    <name evidence="2" type="ORF">HID58_033945</name>
</gene>
<accession>A0ABQ8C0N4</accession>
<protein>
    <submittedName>
        <fullName evidence="2">Uncharacterized protein</fullName>
    </submittedName>
</protein>
<feature type="compositionally biased region" description="Basic and acidic residues" evidence="1">
    <location>
        <begin position="65"/>
        <end position="75"/>
    </location>
</feature>
<sequence length="119" mass="13323">MALSIGIFITGHRKTDLGGTALVSWLRKLRTDCACAEKMNGSCVFLAAQSLCLFATRKQEDTRMRRLEATNKSDHGGAATASGDGDLRKRIWGWGRDWRSSNLKLGKEEQTVVYAYWPR</sequence>
<keyword evidence="3" id="KW-1185">Reference proteome</keyword>
<evidence type="ECO:0000313" key="2">
    <source>
        <dbReference type="EMBL" id="KAH0910624.1"/>
    </source>
</evidence>
<dbReference type="EMBL" id="JAGKQM010000009">
    <property type="protein sequence ID" value="KAH0910624.1"/>
    <property type="molecule type" value="Genomic_DNA"/>
</dbReference>
<evidence type="ECO:0000256" key="1">
    <source>
        <dbReference type="SAM" id="MobiDB-lite"/>
    </source>
</evidence>
<dbReference type="Proteomes" id="UP000824890">
    <property type="component" value="Unassembled WGS sequence"/>
</dbReference>
<evidence type="ECO:0000313" key="3">
    <source>
        <dbReference type="Proteomes" id="UP000824890"/>
    </source>
</evidence>
<reference evidence="2 3" key="1">
    <citation type="submission" date="2021-05" db="EMBL/GenBank/DDBJ databases">
        <title>Genome Assembly of Synthetic Allotetraploid Brassica napus Reveals Homoeologous Exchanges between Subgenomes.</title>
        <authorList>
            <person name="Davis J.T."/>
        </authorList>
    </citation>
    <scope>NUCLEOTIDE SEQUENCE [LARGE SCALE GENOMIC DNA]</scope>
    <source>
        <strain evidence="3">cv. Da-Ae</strain>
        <tissue evidence="2">Seedling</tissue>
    </source>
</reference>
<proteinExistence type="predicted"/>
<organism evidence="2 3">
    <name type="scientific">Brassica napus</name>
    <name type="common">Rape</name>
    <dbReference type="NCBI Taxonomy" id="3708"/>
    <lineage>
        <taxon>Eukaryota</taxon>
        <taxon>Viridiplantae</taxon>
        <taxon>Streptophyta</taxon>
        <taxon>Embryophyta</taxon>
        <taxon>Tracheophyta</taxon>
        <taxon>Spermatophyta</taxon>
        <taxon>Magnoliopsida</taxon>
        <taxon>eudicotyledons</taxon>
        <taxon>Gunneridae</taxon>
        <taxon>Pentapetalae</taxon>
        <taxon>rosids</taxon>
        <taxon>malvids</taxon>
        <taxon>Brassicales</taxon>
        <taxon>Brassicaceae</taxon>
        <taxon>Brassiceae</taxon>
        <taxon>Brassica</taxon>
    </lineage>
</organism>
<name>A0ABQ8C0N4_BRANA</name>
<feature type="region of interest" description="Disordered" evidence="1">
    <location>
        <begin position="65"/>
        <end position="85"/>
    </location>
</feature>